<dbReference type="AlphaFoldDB" id="A0A2T1E5V1"/>
<gene>
    <name evidence="4" type="ORF">C7B82_14785</name>
</gene>
<evidence type="ECO:0000256" key="2">
    <source>
        <dbReference type="ARBA" id="ARBA00023315"/>
    </source>
</evidence>
<protein>
    <submittedName>
        <fullName evidence="4">GNAT family N-acetyltransferase</fullName>
    </submittedName>
</protein>
<evidence type="ECO:0000256" key="1">
    <source>
        <dbReference type="ARBA" id="ARBA00022679"/>
    </source>
</evidence>
<dbReference type="InterPro" id="IPR016181">
    <property type="entry name" value="Acyl_CoA_acyltransferase"/>
</dbReference>
<evidence type="ECO:0000313" key="5">
    <source>
        <dbReference type="Proteomes" id="UP000239576"/>
    </source>
</evidence>
<dbReference type="RefSeq" id="WP_106257051.1">
    <property type="nucleotide sequence ID" value="NZ_CAWNSW010000092.1"/>
</dbReference>
<dbReference type="PROSITE" id="PS51186">
    <property type="entry name" value="GNAT"/>
    <property type="match status" value="1"/>
</dbReference>
<keyword evidence="5" id="KW-1185">Reference proteome</keyword>
<dbReference type="Pfam" id="PF00583">
    <property type="entry name" value="Acetyltransf_1"/>
    <property type="match status" value="1"/>
</dbReference>
<dbReference type="Gene3D" id="3.40.630.30">
    <property type="match status" value="1"/>
</dbReference>
<sequence>MIEIIEADLGVSAHAVALVQLMDEYALDLMGGGEGLSNYVRANLATELAQRKTAHAILALVEAEPAGLLICFEGFSTFACKPLLNIHDVIVAAPHRGKGLSKLLLQKAEAIALALGCCKLTLEVLEGNHIAQSAYRSFGFNGYELSPQMGKALFWEKKLSGGWIEKPRQLSDNCG</sequence>
<evidence type="ECO:0000259" key="3">
    <source>
        <dbReference type="PROSITE" id="PS51186"/>
    </source>
</evidence>
<reference evidence="5" key="1">
    <citation type="submission" date="2018-02" db="EMBL/GenBank/DDBJ databases">
        <authorList>
            <person name="Moore K."/>
            <person name="Momper L."/>
        </authorList>
    </citation>
    <scope>NUCLEOTIDE SEQUENCE [LARGE SCALE GENOMIC DNA]</scope>
    <source>
        <strain evidence="5">ULC18</strain>
    </source>
</reference>
<dbReference type="GO" id="GO:0016747">
    <property type="term" value="F:acyltransferase activity, transferring groups other than amino-acyl groups"/>
    <property type="evidence" value="ECO:0007669"/>
    <property type="project" value="InterPro"/>
</dbReference>
<evidence type="ECO:0000313" key="4">
    <source>
        <dbReference type="EMBL" id="PSB28111.1"/>
    </source>
</evidence>
<keyword evidence="2" id="KW-0012">Acyltransferase</keyword>
<name>A0A2T1E5V1_9CYAN</name>
<organism evidence="4 5">
    <name type="scientific">Stenomitos frigidus ULC18</name>
    <dbReference type="NCBI Taxonomy" id="2107698"/>
    <lineage>
        <taxon>Bacteria</taxon>
        <taxon>Bacillati</taxon>
        <taxon>Cyanobacteriota</taxon>
        <taxon>Cyanophyceae</taxon>
        <taxon>Leptolyngbyales</taxon>
        <taxon>Leptolyngbyaceae</taxon>
        <taxon>Stenomitos</taxon>
    </lineage>
</organism>
<reference evidence="4 5" key="2">
    <citation type="submission" date="2018-03" db="EMBL/GenBank/DDBJ databases">
        <title>The ancient ancestry and fast evolution of plastids.</title>
        <authorList>
            <person name="Moore K.R."/>
            <person name="Magnabosco C."/>
            <person name="Momper L."/>
            <person name="Gold D.A."/>
            <person name="Bosak T."/>
            <person name="Fournier G.P."/>
        </authorList>
    </citation>
    <scope>NUCLEOTIDE SEQUENCE [LARGE SCALE GENOMIC DNA]</scope>
    <source>
        <strain evidence="4 5">ULC18</strain>
    </source>
</reference>
<feature type="domain" description="N-acetyltransferase" evidence="3">
    <location>
        <begin position="2"/>
        <end position="160"/>
    </location>
</feature>
<dbReference type="CDD" id="cd04301">
    <property type="entry name" value="NAT_SF"/>
    <property type="match status" value="1"/>
</dbReference>
<dbReference type="SUPFAM" id="SSF55729">
    <property type="entry name" value="Acyl-CoA N-acyltransferases (Nat)"/>
    <property type="match status" value="1"/>
</dbReference>
<dbReference type="EMBL" id="PVWK01000083">
    <property type="protein sequence ID" value="PSB28111.1"/>
    <property type="molecule type" value="Genomic_DNA"/>
</dbReference>
<dbReference type="InterPro" id="IPR050680">
    <property type="entry name" value="YpeA/RimI_acetyltransf"/>
</dbReference>
<dbReference type="OrthoDB" id="9792929at2"/>
<keyword evidence="1 4" id="KW-0808">Transferase</keyword>
<dbReference type="InterPro" id="IPR000182">
    <property type="entry name" value="GNAT_dom"/>
</dbReference>
<dbReference type="Proteomes" id="UP000239576">
    <property type="component" value="Unassembled WGS sequence"/>
</dbReference>
<dbReference type="PANTHER" id="PTHR43420:SF51">
    <property type="entry name" value="PEPTIDYL-LYSINE N-ACETYLTRANSFERASE YIAC"/>
    <property type="match status" value="1"/>
</dbReference>
<dbReference type="PANTHER" id="PTHR43420">
    <property type="entry name" value="ACETYLTRANSFERASE"/>
    <property type="match status" value="1"/>
</dbReference>
<proteinExistence type="predicted"/>
<accession>A0A2T1E5V1</accession>
<comment type="caution">
    <text evidence="4">The sequence shown here is derived from an EMBL/GenBank/DDBJ whole genome shotgun (WGS) entry which is preliminary data.</text>
</comment>